<dbReference type="Proteomes" id="UP000602653">
    <property type="component" value="Chromosome"/>
</dbReference>
<feature type="region of interest" description="Disordered" evidence="1">
    <location>
        <begin position="206"/>
        <end position="226"/>
    </location>
</feature>
<feature type="region of interest" description="Disordered" evidence="1">
    <location>
        <begin position="922"/>
        <end position="947"/>
    </location>
</feature>
<feature type="compositionally biased region" description="Polar residues" evidence="1">
    <location>
        <begin position="292"/>
        <end position="313"/>
    </location>
</feature>
<evidence type="ECO:0000256" key="3">
    <source>
        <dbReference type="SAM" id="SignalP"/>
    </source>
</evidence>
<evidence type="ECO:0000256" key="1">
    <source>
        <dbReference type="SAM" id="MobiDB-lite"/>
    </source>
</evidence>
<keyword evidence="2" id="KW-0812">Transmembrane</keyword>
<keyword evidence="3" id="KW-0732">Signal</keyword>
<feature type="compositionally biased region" description="Basic and acidic residues" evidence="1">
    <location>
        <begin position="783"/>
        <end position="823"/>
    </location>
</feature>
<accession>A0ABX7IG22</accession>
<protein>
    <submittedName>
        <fullName evidence="5">Discoidin domain-containing protein</fullName>
    </submittedName>
</protein>
<dbReference type="PROSITE" id="PS50231">
    <property type="entry name" value="RICIN_B_LECTIN"/>
    <property type="match status" value="1"/>
</dbReference>
<name>A0ABX7IG22_9ACTO</name>
<gene>
    <name evidence="5" type="ORF">JTE88_06730</name>
</gene>
<dbReference type="InterPro" id="IPR000421">
    <property type="entry name" value="FA58C"/>
</dbReference>
<dbReference type="CDD" id="cd00161">
    <property type="entry name" value="beta-trefoil_Ricin-like"/>
    <property type="match status" value="1"/>
</dbReference>
<evidence type="ECO:0000259" key="4">
    <source>
        <dbReference type="PROSITE" id="PS50022"/>
    </source>
</evidence>
<dbReference type="InterPro" id="IPR008979">
    <property type="entry name" value="Galactose-bd-like_sf"/>
</dbReference>
<keyword evidence="2" id="KW-0472">Membrane</keyword>
<dbReference type="EMBL" id="CP070228">
    <property type="protein sequence ID" value="QRV01782.1"/>
    <property type="molecule type" value="Genomic_DNA"/>
</dbReference>
<feature type="chain" id="PRO_5046562783" evidence="3">
    <location>
        <begin position="30"/>
        <end position="979"/>
    </location>
</feature>
<reference evidence="5 6" key="1">
    <citation type="submission" date="2021-02" db="EMBL/GenBank/DDBJ databases">
        <title>Complete Genome Sequence of Arcanobacterium phocisimile strain DSM 26142T from a harbour seal.</title>
        <authorList>
            <person name="Borowiak M."/>
            <person name="Alssahen M."/>
            <person name="Malorny B."/>
            <person name="Laemmler C."/>
            <person name="Siebert U."/>
            <person name="Ploetz M."/>
            <person name="Abdulmawjood A."/>
        </authorList>
    </citation>
    <scope>NUCLEOTIDE SEQUENCE [LARGE SCALE GENOMIC DNA]</scope>
    <source>
        <strain evidence="5 6">DSM 26142</strain>
    </source>
</reference>
<dbReference type="InterPro" id="IPR035992">
    <property type="entry name" value="Ricin_B-like_lectins"/>
</dbReference>
<evidence type="ECO:0000313" key="6">
    <source>
        <dbReference type="Proteomes" id="UP000602653"/>
    </source>
</evidence>
<dbReference type="SUPFAM" id="SSF50370">
    <property type="entry name" value="Ricin B-like lectins"/>
    <property type="match status" value="1"/>
</dbReference>
<dbReference type="Pfam" id="PF00754">
    <property type="entry name" value="F5_F8_type_C"/>
    <property type="match status" value="1"/>
</dbReference>
<keyword evidence="6" id="KW-1185">Reference proteome</keyword>
<feature type="region of interest" description="Disordered" evidence="1">
    <location>
        <begin position="781"/>
        <end position="834"/>
    </location>
</feature>
<dbReference type="PROSITE" id="PS50022">
    <property type="entry name" value="FA58C_3"/>
    <property type="match status" value="1"/>
</dbReference>
<feature type="transmembrane region" description="Helical" evidence="2">
    <location>
        <begin position="952"/>
        <end position="971"/>
    </location>
</feature>
<dbReference type="Gene3D" id="2.60.120.260">
    <property type="entry name" value="Galactose-binding domain-like"/>
    <property type="match status" value="1"/>
</dbReference>
<feature type="compositionally biased region" description="Pro residues" evidence="1">
    <location>
        <begin position="210"/>
        <end position="219"/>
    </location>
</feature>
<dbReference type="SUPFAM" id="SSF49785">
    <property type="entry name" value="Galactose-binding domain-like"/>
    <property type="match status" value="1"/>
</dbReference>
<feature type="region of interest" description="Disordered" evidence="1">
    <location>
        <begin position="292"/>
        <end position="319"/>
    </location>
</feature>
<proteinExistence type="predicted"/>
<dbReference type="RefSeq" id="WP_204423804.1">
    <property type="nucleotide sequence ID" value="NZ_CP070228.1"/>
</dbReference>
<organism evidence="5 6">
    <name type="scientific">Arcanobacterium phocisimile</name>
    <dbReference type="NCBI Taxonomy" id="1302235"/>
    <lineage>
        <taxon>Bacteria</taxon>
        <taxon>Bacillati</taxon>
        <taxon>Actinomycetota</taxon>
        <taxon>Actinomycetes</taxon>
        <taxon>Actinomycetales</taxon>
        <taxon>Actinomycetaceae</taxon>
        <taxon>Arcanobacterium</taxon>
    </lineage>
</organism>
<feature type="domain" description="F5/8 type C" evidence="4">
    <location>
        <begin position="32"/>
        <end position="198"/>
    </location>
</feature>
<keyword evidence="2" id="KW-1133">Transmembrane helix</keyword>
<dbReference type="Gene3D" id="2.80.10.50">
    <property type="match status" value="1"/>
</dbReference>
<evidence type="ECO:0000313" key="5">
    <source>
        <dbReference type="EMBL" id="QRV01782.1"/>
    </source>
</evidence>
<feature type="region of interest" description="Disordered" evidence="1">
    <location>
        <begin position="475"/>
        <end position="506"/>
    </location>
</feature>
<feature type="signal peptide" evidence="3">
    <location>
        <begin position="1"/>
        <end position="29"/>
    </location>
</feature>
<evidence type="ECO:0000256" key="2">
    <source>
        <dbReference type="SAM" id="Phobius"/>
    </source>
</evidence>
<sequence>MKYRARWGTACAMFTAALVSAAGITPAYAGDVYYKYMLMDQKQMAAIKADSTANNEGKNGPIELVLDNDRDSYWHTAYSGSGKDPLPHYFVIDLGTKVENLGQVTLTPRQSSNGSGRIGKYVIETSVDNKCLAESTVEQAEFTEAAHGEKASGKAYDSANLVDFSINFAPREARCVKVIYQSTWGGDASAEEVATLAEFNAATAVKTDTPPAPEPPAPTPDVKNKGTGIITVESHDTTTWKNPSDTPAWPFIDKDGQFRYLHAAALYGADQPRHWQFFSGPDMDNMVPDQELNNSGTNPDTTRLCNISPTGKESTMAPGKSRYSQKNFCDLINIWVDPDTGDWYGLVHNEFTPQPFDDGLHYDSIDYAVSHDQGKSWEIPGHAITSPYSTVRGDEAAFPGNTYYYGDGDPRLYVDYRSGYFYAFYGSRIVNKRGTWITFHEHVARAPISGKMKTGTWQKWYNGKWEEPGIKGKESNIIPVTEDNPTGYTPIDKEYNPKNPGTAQEQVSKGLMPGTSPLFVMDITYNAYLGMYIGQPQHKDQSGKASQEYYATDNLATQKWVKIGDTGDAYQSASWYRWFLDTANKTNTTIVGKNFRAYCSFGCMDGNYSDLINLSVAADEPYEPVDASKIYTIANGQGAMLMIGEDGTSVVGGTKVTKTNGAWTFKYRDDGSYLILSQDGKALGVDSTKQEGRAWDASLMVADLDDTNVGQQWFIMPTTELITGDVQDSLRLINRYSGLALAINGEAAGTAPQRTWDHEDATVTKYTAEGHQVLALEEYTEPAPEKPDTDQPKPDQPKPDQPKPDQPKPDQPKPDQPKPDQPKPDQPIVDKAPDVKISKETVAQGDSLIITIAGVKPGTEAEVVVHSDPVKVGSFIANEKGMIEVTWSVPENFAPGTHTVHVNSPAFDTAKATFTVIAQDVKQPTPPQPKQPQSGKPDVQPKSGQGLAKTGVAVPGLLMASTLLVGCGIVLHRRNKRYV</sequence>